<protein>
    <submittedName>
        <fullName evidence="2">Glycosyl transferase family 2</fullName>
    </submittedName>
</protein>
<dbReference type="Pfam" id="PF00535">
    <property type="entry name" value="Glycos_transf_2"/>
    <property type="match status" value="1"/>
</dbReference>
<dbReference type="InterPro" id="IPR050834">
    <property type="entry name" value="Glycosyltransf_2"/>
</dbReference>
<dbReference type="Gene3D" id="3.90.550.10">
    <property type="entry name" value="Spore Coat Polysaccharide Biosynthesis Protein SpsA, Chain A"/>
    <property type="match status" value="1"/>
</dbReference>
<evidence type="ECO:0000313" key="2">
    <source>
        <dbReference type="EMBL" id="SFK19863.1"/>
    </source>
</evidence>
<keyword evidence="3" id="KW-1185">Reference proteome</keyword>
<accession>A0A1I3XJY9</accession>
<organism evidence="2 3">
    <name type="scientific">Neomesorhizobium albiziae</name>
    <dbReference type="NCBI Taxonomy" id="335020"/>
    <lineage>
        <taxon>Bacteria</taxon>
        <taxon>Pseudomonadati</taxon>
        <taxon>Pseudomonadota</taxon>
        <taxon>Alphaproteobacteria</taxon>
        <taxon>Hyphomicrobiales</taxon>
        <taxon>Phyllobacteriaceae</taxon>
        <taxon>Neomesorhizobium</taxon>
    </lineage>
</organism>
<dbReference type="AlphaFoldDB" id="A0A1I3XJY9"/>
<gene>
    <name evidence="2" type="ORF">SAMN04488498_103309</name>
</gene>
<dbReference type="CDD" id="cd00761">
    <property type="entry name" value="Glyco_tranf_GTA_type"/>
    <property type="match status" value="1"/>
</dbReference>
<dbReference type="SUPFAM" id="SSF53448">
    <property type="entry name" value="Nucleotide-diphospho-sugar transferases"/>
    <property type="match status" value="1"/>
</dbReference>
<dbReference type="InterPro" id="IPR001173">
    <property type="entry name" value="Glyco_trans_2-like"/>
</dbReference>
<dbReference type="PANTHER" id="PTHR43685">
    <property type="entry name" value="GLYCOSYLTRANSFERASE"/>
    <property type="match status" value="1"/>
</dbReference>
<keyword evidence="2" id="KW-0808">Transferase</keyword>
<dbReference type="RefSeq" id="WP_244621637.1">
    <property type="nucleotide sequence ID" value="NZ_BSPE01000008.1"/>
</dbReference>
<reference evidence="2 3" key="1">
    <citation type="submission" date="2016-10" db="EMBL/GenBank/DDBJ databases">
        <authorList>
            <person name="Varghese N."/>
            <person name="Submissions S."/>
        </authorList>
    </citation>
    <scope>NUCLEOTIDE SEQUENCE [LARGE SCALE GENOMIC DNA]</scope>
    <source>
        <strain evidence="2 3">DSM 21822</strain>
    </source>
</reference>
<proteinExistence type="predicted"/>
<dbReference type="PANTHER" id="PTHR43685:SF2">
    <property type="entry name" value="GLYCOSYLTRANSFERASE 2-LIKE DOMAIN-CONTAINING PROTEIN"/>
    <property type="match status" value="1"/>
</dbReference>
<dbReference type="Proteomes" id="UP000323300">
    <property type="component" value="Unassembled WGS sequence"/>
</dbReference>
<dbReference type="EMBL" id="FOSL01000003">
    <property type="protein sequence ID" value="SFK19863.1"/>
    <property type="molecule type" value="Genomic_DNA"/>
</dbReference>
<name>A0A1I3XJY9_9HYPH</name>
<dbReference type="InterPro" id="IPR029044">
    <property type="entry name" value="Nucleotide-diphossugar_trans"/>
</dbReference>
<dbReference type="GO" id="GO:0016740">
    <property type="term" value="F:transferase activity"/>
    <property type="evidence" value="ECO:0007669"/>
    <property type="project" value="UniProtKB-KW"/>
</dbReference>
<evidence type="ECO:0000313" key="3">
    <source>
        <dbReference type="Proteomes" id="UP000323300"/>
    </source>
</evidence>
<sequence length="387" mass="42706">MNRMSFTSVIFGRVESLSTQIPSTDETLAGLKKTVVAPRPAPGTTATVSVVIPCYNYARYLPQAVASTLSQEGVDVEIVIVDDCSTDDSVAVARDLASNHPNIVVIARARNSGPVDTFNEGLARASGEFLVRLDADDLLTPGALQRAVALMRAYPSVGLVYGHPLHFAGNRLPAARRTATRWTIWPGKRWLVDRCTAGVNVITSPEAVMRKSIVDRVGGQKPLAHTHDMEMWLRLSAFSDVAYIHGADQAWHRDHQQSLSARKVDSLRDLLERRDAFETLFSGIAAAIPNARAFHASAMQAIAIDAVELATRQYDHPKPDIALIQQLREIAREIEPEVARIPGWAGLEWRSAVGAPHTCRHPVFFAERAVRGLRGIWRRRLWHRSGI</sequence>
<feature type="domain" description="Glycosyltransferase 2-like" evidence="1">
    <location>
        <begin position="49"/>
        <end position="216"/>
    </location>
</feature>
<evidence type="ECO:0000259" key="1">
    <source>
        <dbReference type="Pfam" id="PF00535"/>
    </source>
</evidence>